<proteinExistence type="predicted"/>
<evidence type="ECO:0000313" key="1">
    <source>
        <dbReference type="EMBL" id="MFM9332416.1"/>
    </source>
</evidence>
<evidence type="ECO:0000313" key="2">
    <source>
        <dbReference type="Proteomes" id="UP001631969"/>
    </source>
</evidence>
<protein>
    <submittedName>
        <fullName evidence="1">Glycoside hydrolase family 3 protein</fullName>
        <ecNumber evidence="1">3.2.1.-</ecNumber>
    </submittedName>
</protein>
<gene>
    <name evidence="1" type="ORF">ACI1P1_29390</name>
</gene>
<name>A0ACC7P8Y5_9BACL</name>
<dbReference type="Proteomes" id="UP001631969">
    <property type="component" value="Unassembled WGS sequence"/>
</dbReference>
<keyword evidence="1" id="KW-0326">Glycosidase</keyword>
<dbReference type="EC" id="3.2.1.-" evidence="1"/>
<dbReference type="EMBL" id="JBJURJ010000030">
    <property type="protein sequence ID" value="MFM9332416.1"/>
    <property type="molecule type" value="Genomic_DNA"/>
</dbReference>
<sequence>MDQLQHTALREQIGQMVMCGFSGKKPTEDILRLIREYRLGNVIYFRDNIGTPEEVRQLSVTLQEASRLAGNGPLWIAVDQEGGMVARIDRQVALMAGNMALGAAGSPELVYETARISGMELRSLGINLNFAPCVDVNNNKANPVIGVRSYGEDAGVVGLMGARAVQGYQDAGISACPKHFPGHGDTTADSHLELPTVPHDLERLRQVELPPFVSAIAAGADVVMTAHVQFPAYDASGLPATLSAAVLEGLLRAELGFGGVIATDCLEMKAISGTVGVGRGAVMAVKAGADLVLVSHTPELQLEALEAIYQAVLSGELPQERITASARRIREAKARREEAWQQLVREQGIPEVGAPEHMKAAGEAAERAVTLVKAAGEGGFPLDDAAPTLVIWPRVEARTDVDEAIRQEITLGKALAPYIADLQELAVSLAPDDAEIEAVLAAVRAGRLQIVAGTYNAAFNPGQALLVQTLMELPGAKVTVAALRSPYDLLSFTGVQTYVACYENRPLMLQAAAKVLTGRLPASGKLPVTLSADYPAGWGIS</sequence>
<accession>A0ACC7P8Y5</accession>
<comment type="caution">
    <text evidence="1">The sequence shown here is derived from an EMBL/GenBank/DDBJ whole genome shotgun (WGS) entry which is preliminary data.</text>
</comment>
<reference evidence="1" key="1">
    <citation type="submission" date="2024-12" db="EMBL/GenBank/DDBJ databases">
        <authorList>
            <person name="Wu N."/>
        </authorList>
    </citation>
    <scope>NUCLEOTIDE SEQUENCE</scope>
    <source>
        <strain evidence="1">P15</strain>
    </source>
</reference>
<keyword evidence="2" id="KW-1185">Reference proteome</keyword>
<organism evidence="1 2">
    <name type="scientific">Paenibacillus mesotrionivorans</name>
    <dbReference type="NCBI Taxonomy" id="3160968"/>
    <lineage>
        <taxon>Bacteria</taxon>
        <taxon>Bacillati</taxon>
        <taxon>Bacillota</taxon>
        <taxon>Bacilli</taxon>
        <taxon>Bacillales</taxon>
        <taxon>Paenibacillaceae</taxon>
        <taxon>Paenibacillus</taxon>
    </lineage>
</organism>
<keyword evidence="1" id="KW-0378">Hydrolase</keyword>